<proteinExistence type="predicted"/>
<evidence type="ECO:0000313" key="2">
    <source>
        <dbReference type="Proteomes" id="UP000236291"/>
    </source>
</evidence>
<sequence>RSMVEEFLIGVGDDFAIMTTKWGGSGN</sequence>
<organism evidence="1 2">
    <name type="scientific">Trifolium pratense</name>
    <name type="common">Red clover</name>
    <dbReference type="NCBI Taxonomy" id="57577"/>
    <lineage>
        <taxon>Eukaryota</taxon>
        <taxon>Viridiplantae</taxon>
        <taxon>Streptophyta</taxon>
        <taxon>Embryophyta</taxon>
        <taxon>Tracheophyta</taxon>
        <taxon>Spermatophyta</taxon>
        <taxon>Magnoliopsida</taxon>
        <taxon>eudicotyledons</taxon>
        <taxon>Gunneridae</taxon>
        <taxon>Pentapetalae</taxon>
        <taxon>rosids</taxon>
        <taxon>fabids</taxon>
        <taxon>Fabales</taxon>
        <taxon>Fabaceae</taxon>
        <taxon>Papilionoideae</taxon>
        <taxon>50 kb inversion clade</taxon>
        <taxon>NPAAA clade</taxon>
        <taxon>Hologalegina</taxon>
        <taxon>IRL clade</taxon>
        <taxon>Trifolieae</taxon>
        <taxon>Trifolium</taxon>
    </lineage>
</organism>
<comment type="caution">
    <text evidence="1">The sequence shown here is derived from an EMBL/GenBank/DDBJ whole genome shotgun (WGS) entry which is preliminary data.</text>
</comment>
<gene>
    <name evidence="1" type="ORF">L195_g062686</name>
</gene>
<protein>
    <submittedName>
        <fullName evidence="1">Uncharacterized protein</fullName>
    </submittedName>
</protein>
<accession>A0A2K3KH73</accession>
<feature type="non-terminal residue" evidence="1">
    <location>
        <position position="1"/>
    </location>
</feature>
<dbReference type="Proteomes" id="UP000236291">
    <property type="component" value="Unassembled WGS sequence"/>
</dbReference>
<dbReference type="AlphaFoldDB" id="A0A2K3KH73"/>
<reference evidence="1 2" key="2">
    <citation type="journal article" date="2017" name="Front. Plant Sci.">
        <title>Gene Classification and Mining of Molecular Markers Useful in Red Clover (Trifolium pratense) Breeding.</title>
        <authorList>
            <person name="Istvanek J."/>
            <person name="Dluhosova J."/>
            <person name="Dluhos P."/>
            <person name="Patkova L."/>
            <person name="Nedelnik J."/>
            <person name="Repkova J."/>
        </authorList>
    </citation>
    <scope>NUCLEOTIDE SEQUENCE [LARGE SCALE GENOMIC DNA]</scope>
    <source>
        <strain evidence="2">cv. Tatra</strain>
        <tissue evidence="1">Young leaves</tissue>
    </source>
</reference>
<name>A0A2K3KH73_TRIPR</name>
<dbReference type="EMBL" id="ASHM01182535">
    <property type="protein sequence ID" value="PNX65609.1"/>
    <property type="molecule type" value="Genomic_DNA"/>
</dbReference>
<evidence type="ECO:0000313" key="1">
    <source>
        <dbReference type="EMBL" id="PNX65609.1"/>
    </source>
</evidence>
<reference evidence="1 2" key="1">
    <citation type="journal article" date="2014" name="Am. J. Bot.">
        <title>Genome assembly and annotation for red clover (Trifolium pratense; Fabaceae).</title>
        <authorList>
            <person name="Istvanek J."/>
            <person name="Jaros M."/>
            <person name="Krenek A."/>
            <person name="Repkova J."/>
        </authorList>
    </citation>
    <scope>NUCLEOTIDE SEQUENCE [LARGE SCALE GENOMIC DNA]</scope>
    <source>
        <strain evidence="2">cv. Tatra</strain>
        <tissue evidence="1">Young leaves</tissue>
    </source>
</reference>